<sequence>MAKEKMVSILVHTPFTLTFSDGEKRQFAKGFHDVALSVAEHWFTKEHAEITDKSVVSIDDLQPLVEDLQKQLAEKEIFIEELKGALAQAKVLNDGLQNQLDELSLVGGENTDGKKSKSTDSK</sequence>
<evidence type="ECO:0000313" key="2">
    <source>
        <dbReference type="EMBL" id="QIQ67972.1"/>
    </source>
</evidence>
<keyword evidence="3" id="KW-1185">Reference proteome</keyword>
<feature type="coiled-coil region" evidence="1">
    <location>
        <begin position="65"/>
        <end position="106"/>
    </location>
</feature>
<dbReference type="EMBL" id="MT135176">
    <property type="protein sequence ID" value="QIQ67972.1"/>
    <property type="molecule type" value="Genomic_DNA"/>
</dbReference>
<evidence type="ECO:0000313" key="3">
    <source>
        <dbReference type="Proteomes" id="UP000509192"/>
    </source>
</evidence>
<keyword evidence="1" id="KW-0175">Coiled coil</keyword>
<proteinExistence type="predicted"/>
<dbReference type="Proteomes" id="UP000509192">
    <property type="component" value="Segment"/>
</dbReference>
<protein>
    <submittedName>
        <fullName evidence="2">Uncharacterized protein</fullName>
    </submittedName>
</protein>
<accession>A0A7D2LHZ7</accession>
<dbReference type="RefSeq" id="YP_010738130.1">
    <property type="nucleotide sequence ID" value="NC_073022.1"/>
</dbReference>
<name>A0A7D2LHZ7_9CAUD</name>
<organism evidence="2 3">
    <name type="scientific">Hafnia phage yong1</name>
    <dbReference type="NCBI Taxonomy" id="2719181"/>
    <lineage>
        <taxon>Viruses</taxon>
        <taxon>Duplodnaviria</taxon>
        <taxon>Heunggongvirae</taxon>
        <taxon>Uroviricota</taxon>
        <taxon>Caudoviricetes</taxon>
        <taxon>Hafyongvirus</taxon>
        <taxon>Hafyongvirus yong1</taxon>
    </lineage>
</organism>
<reference evidence="2 3" key="1">
    <citation type="submission" date="2020-02" db="EMBL/GenBank/DDBJ databases">
        <authorList>
            <person name="Li D."/>
            <person name="Pan L."/>
            <person name="Qin W."/>
            <person name="Xu L."/>
            <person name="Lin W."/>
            <person name="Yang J."/>
            <person name="Hong B."/>
            <person name="Xu B."/>
        </authorList>
    </citation>
    <scope>NUCLEOTIDE SEQUENCE [LARGE SCALE GENOMIC DNA]</scope>
</reference>
<dbReference type="KEGG" id="vg:79578114"/>
<evidence type="ECO:0000256" key="1">
    <source>
        <dbReference type="SAM" id="Coils"/>
    </source>
</evidence>
<dbReference type="GeneID" id="79578114"/>